<dbReference type="AlphaFoldDB" id="A0A4Y8WJP7"/>
<dbReference type="Gene3D" id="2.60.120.10">
    <property type="entry name" value="Jelly Rolls"/>
    <property type="match status" value="1"/>
</dbReference>
<evidence type="ECO:0008006" key="3">
    <source>
        <dbReference type="Google" id="ProtNLM"/>
    </source>
</evidence>
<dbReference type="RefSeq" id="WP_134833938.1">
    <property type="nucleotide sequence ID" value="NZ_SATR01000002.1"/>
</dbReference>
<organism evidence="1 2">
    <name type="scientific">Vibrio ouci</name>
    <dbReference type="NCBI Taxonomy" id="2499078"/>
    <lineage>
        <taxon>Bacteria</taxon>
        <taxon>Pseudomonadati</taxon>
        <taxon>Pseudomonadota</taxon>
        <taxon>Gammaproteobacteria</taxon>
        <taxon>Vibrionales</taxon>
        <taxon>Vibrionaceae</taxon>
        <taxon>Vibrio</taxon>
    </lineage>
</organism>
<sequence length="235" mass="26464">MTNILPTLIEEIRYNKSEHEINTPSSPFWLKISNLISKITPSELLNATVEHVKQSQYPTGSCIVHENGFFKISLFKDSQTELQIRLHFWPAGSQDTNIHNHRWHFISSIISGSMTFTNWETATDLDSAQDMTLYEVSDASSGLVKTKTNLGSTRLMAHSQYMVNTGTFHYCHKDVFHSGKANQATITLMITGAPTKPSTRVIFHSEARQSVTRTALSAEQQIELMTQATKELTSE</sequence>
<comment type="caution">
    <text evidence="1">The sequence shown here is derived from an EMBL/GenBank/DDBJ whole genome shotgun (WGS) entry which is preliminary data.</text>
</comment>
<reference evidence="1 2" key="1">
    <citation type="submission" date="2019-01" db="EMBL/GenBank/DDBJ databases">
        <title>Vibrio BEI176 sp. nov, a marine bacterium isolated from China: eastern marignal seas.</title>
        <authorList>
            <person name="Li B."/>
        </authorList>
    </citation>
    <scope>NUCLEOTIDE SEQUENCE [LARGE SCALE GENOMIC DNA]</scope>
    <source>
        <strain evidence="1 2">BEI176</strain>
    </source>
</reference>
<name>A0A4Y8WJP7_9VIBR</name>
<evidence type="ECO:0000313" key="2">
    <source>
        <dbReference type="Proteomes" id="UP000297753"/>
    </source>
</evidence>
<evidence type="ECO:0000313" key="1">
    <source>
        <dbReference type="EMBL" id="TFH93150.1"/>
    </source>
</evidence>
<dbReference type="EMBL" id="SATR01000002">
    <property type="protein sequence ID" value="TFH93150.1"/>
    <property type="molecule type" value="Genomic_DNA"/>
</dbReference>
<dbReference type="InterPro" id="IPR011051">
    <property type="entry name" value="RmlC_Cupin_sf"/>
</dbReference>
<dbReference type="Proteomes" id="UP000297753">
    <property type="component" value="Unassembled WGS sequence"/>
</dbReference>
<protein>
    <recommendedName>
        <fullName evidence="3">Cysteine dioxygenase</fullName>
    </recommendedName>
</protein>
<accession>A0A4Y8WJP7</accession>
<dbReference type="OrthoDB" id="2596042at2"/>
<proteinExistence type="predicted"/>
<dbReference type="InterPro" id="IPR014710">
    <property type="entry name" value="RmlC-like_jellyroll"/>
</dbReference>
<gene>
    <name evidence="1" type="ORF">ELS82_01720</name>
</gene>
<dbReference type="SUPFAM" id="SSF51182">
    <property type="entry name" value="RmlC-like cupins"/>
    <property type="match status" value="1"/>
</dbReference>
<keyword evidence="2" id="KW-1185">Reference proteome</keyword>